<feature type="compositionally biased region" description="Polar residues" evidence="1">
    <location>
        <begin position="126"/>
        <end position="139"/>
    </location>
</feature>
<reference evidence="2" key="1">
    <citation type="submission" date="2020-06" db="EMBL/GenBank/DDBJ databases">
        <authorList>
            <consortium name="Plant Systems Biology data submission"/>
        </authorList>
    </citation>
    <scope>NUCLEOTIDE SEQUENCE</scope>
    <source>
        <strain evidence="2">D6</strain>
    </source>
</reference>
<feature type="compositionally biased region" description="Low complexity" evidence="1">
    <location>
        <begin position="50"/>
        <end position="80"/>
    </location>
</feature>
<dbReference type="AlphaFoldDB" id="A0A9N8EC98"/>
<comment type="caution">
    <text evidence="2">The sequence shown here is derived from an EMBL/GenBank/DDBJ whole genome shotgun (WGS) entry which is preliminary data.</text>
</comment>
<dbReference type="Proteomes" id="UP001153069">
    <property type="component" value="Unassembled WGS sequence"/>
</dbReference>
<accession>A0A9N8EC98</accession>
<sequence length="263" mass="28703">MPKVVPSSRRTRARHHPSHPSSEPAHHASPPSSNLWSAAPRKVSFEEGHQSSSSFASQQSIVGTTTNSSNSLASNASCKSSLRRKGPSVCLVGLASSSEQGTAQDSTDALHCLSPSPSADVMDSFHSPTAQHGQTTAPSSPWGHFVDILVPLDEEETPGNNKRPGGFFGFLHVPTTTTSDDTATSLSFLPRQKRHKHRRCSSLSAHPYGLLPRHHHRRRRHNSQQQPPKPSFLPGFVLEDRTEQSEKQATAQDVEQALRRLQV</sequence>
<feature type="region of interest" description="Disordered" evidence="1">
    <location>
        <begin position="1"/>
        <end position="84"/>
    </location>
</feature>
<keyword evidence="3" id="KW-1185">Reference proteome</keyword>
<feature type="region of interest" description="Disordered" evidence="1">
    <location>
        <begin position="179"/>
        <end position="252"/>
    </location>
</feature>
<dbReference type="EMBL" id="CAICTM010000869">
    <property type="protein sequence ID" value="CAB9517644.1"/>
    <property type="molecule type" value="Genomic_DNA"/>
</dbReference>
<feature type="compositionally biased region" description="Low complexity" evidence="1">
    <location>
        <begin position="19"/>
        <end position="33"/>
    </location>
</feature>
<protein>
    <submittedName>
        <fullName evidence="2">Uncharacterized protein</fullName>
    </submittedName>
</protein>
<evidence type="ECO:0000313" key="3">
    <source>
        <dbReference type="Proteomes" id="UP001153069"/>
    </source>
</evidence>
<feature type="compositionally biased region" description="Basic residues" evidence="1">
    <location>
        <begin position="191"/>
        <end position="200"/>
    </location>
</feature>
<feature type="compositionally biased region" description="Basic residues" evidence="1">
    <location>
        <begin position="212"/>
        <end position="222"/>
    </location>
</feature>
<evidence type="ECO:0000313" key="2">
    <source>
        <dbReference type="EMBL" id="CAB9517644.1"/>
    </source>
</evidence>
<name>A0A9N8EC98_9STRA</name>
<proteinExistence type="predicted"/>
<evidence type="ECO:0000256" key="1">
    <source>
        <dbReference type="SAM" id="MobiDB-lite"/>
    </source>
</evidence>
<gene>
    <name evidence="2" type="ORF">SEMRO_870_G213680.1</name>
</gene>
<organism evidence="2 3">
    <name type="scientific">Seminavis robusta</name>
    <dbReference type="NCBI Taxonomy" id="568900"/>
    <lineage>
        <taxon>Eukaryota</taxon>
        <taxon>Sar</taxon>
        <taxon>Stramenopiles</taxon>
        <taxon>Ochrophyta</taxon>
        <taxon>Bacillariophyta</taxon>
        <taxon>Bacillariophyceae</taxon>
        <taxon>Bacillariophycidae</taxon>
        <taxon>Naviculales</taxon>
        <taxon>Naviculaceae</taxon>
        <taxon>Seminavis</taxon>
    </lineage>
</organism>
<feature type="region of interest" description="Disordered" evidence="1">
    <location>
        <begin position="121"/>
        <end position="142"/>
    </location>
</feature>
<feature type="compositionally biased region" description="Basic residues" evidence="1">
    <location>
        <begin position="9"/>
        <end position="18"/>
    </location>
</feature>